<organism evidence="1 2">
    <name type="scientific">Fusarium solani subsp. cucurbitae</name>
    <name type="common">Neocosmosporum cucurbitae</name>
    <dbReference type="NCBI Taxonomy" id="2747967"/>
    <lineage>
        <taxon>Eukaryota</taxon>
        <taxon>Fungi</taxon>
        <taxon>Dikarya</taxon>
        <taxon>Ascomycota</taxon>
        <taxon>Pezizomycotina</taxon>
        <taxon>Sordariomycetes</taxon>
        <taxon>Hypocreomycetidae</taxon>
        <taxon>Hypocreales</taxon>
        <taxon>Nectriaceae</taxon>
        <taxon>Fusarium</taxon>
        <taxon>Fusarium solani species complex</taxon>
    </lineage>
</organism>
<proteinExistence type="predicted"/>
<keyword evidence="2" id="KW-1185">Reference proteome</keyword>
<evidence type="ECO:0000313" key="1">
    <source>
        <dbReference type="EMBL" id="UPK98617.1"/>
    </source>
</evidence>
<gene>
    <name evidence="1" type="ORF">LCI18_009552</name>
</gene>
<protein>
    <submittedName>
        <fullName evidence="1">Uncharacterized protein</fullName>
    </submittedName>
</protein>
<evidence type="ECO:0000313" key="2">
    <source>
        <dbReference type="Proteomes" id="UP000830768"/>
    </source>
</evidence>
<name>A0ACD3ZC00_FUSSC</name>
<sequence>MATYEQLQREPASRDLFNNRITRLQGLQNALKDSAFLAIDTEHVAITSEKDRLLHQVGLAYFPAPAPDSPTSPNTDRPKLQDFYVTKKLEGLTLNIKIDQDTEGSLVRAGGHTGMPVRRTHRFGQERQVDLEGLEAAILDFIQSCDKKANLVMIGFGMAAEWEYLSTHFSQAMRYFSAWADLRDIAKDIAPVGNVAGLTSLLKIFRYHWQDLKPGRGDLGGGVADNAGDDAVATCALAGALLLLENQQKLRLRQECGRIAGIFTKKKGFQVPNSKEHPFTATIRTKGPLPRSLNSAMKLARRFFNYSPQSIRLMSEYMGYITFRDKEQLNHFITSTHRIALPTGGTLRVRDFSRENGRINPENRDRKEKQELRERERSQRTTDEVEDLEYLFSSLLV</sequence>
<dbReference type="Proteomes" id="UP000830768">
    <property type="component" value="Chromosome 8"/>
</dbReference>
<accession>A0ACD3ZC00</accession>
<reference evidence="1" key="1">
    <citation type="submission" date="2021-11" db="EMBL/GenBank/DDBJ databases">
        <title>Fusarium solani-melongenae Genome sequencing and assembly.</title>
        <authorList>
            <person name="Xie S."/>
            <person name="Huang L."/>
            <person name="Zhang X."/>
        </authorList>
    </citation>
    <scope>NUCLEOTIDE SEQUENCE</scope>
    <source>
        <strain evidence="1">CRI 24-3</strain>
    </source>
</reference>
<dbReference type="EMBL" id="CP090036">
    <property type="protein sequence ID" value="UPK98617.1"/>
    <property type="molecule type" value="Genomic_DNA"/>
</dbReference>